<accession>A0ABY4SBJ7</accession>
<reference evidence="1" key="1">
    <citation type="submission" date="2022-05" db="EMBL/GenBank/DDBJ databases">
        <title>An RpoN-dependent PEP-CTERM gene is involved in floc formation of an Aquincola tertiaricarbonis strain.</title>
        <authorList>
            <person name="Qiu D."/>
            <person name="Xia M."/>
        </authorList>
    </citation>
    <scope>NUCLEOTIDE SEQUENCE</scope>
    <source>
        <strain evidence="1">RN12</strain>
    </source>
</reference>
<evidence type="ECO:0000313" key="1">
    <source>
        <dbReference type="EMBL" id="URI09970.1"/>
    </source>
</evidence>
<evidence type="ECO:0000313" key="2">
    <source>
        <dbReference type="Proteomes" id="UP001056201"/>
    </source>
</evidence>
<proteinExistence type="predicted"/>
<keyword evidence="2" id="KW-1185">Reference proteome</keyword>
<dbReference type="InterPro" id="IPR011013">
    <property type="entry name" value="Gal_mutarotase_sf_dom"/>
</dbReference>
<dbReference type="InterPro" id="IPR014718">
    <property type="entry name" value="GH-type_carb-bd"/>
</dbReference>
<dbReference type="RefSeq" id="WP_250198180.1">
    <property type="nucleotide sequence ID" value="NZ_CP097636.1"/>
</dbReference>
<dbReference type="EMBL" id="CP097636">
    <property type="protein sequence ID" value="URI09970.1"/>
    <property type="molecule type" value="Genomic_DNA"/>
</dbReference>
<organism evidence="1 2">
    <name type="scientific">Aquincola tertiaricarbonis</name>
    <dbReference type="NCBI Taxonomy" id="391953"/>
    <lineage>
        <taxon>Bacteria</taxon>
        <taxon>Pseudomonadati</taxon>
        <taxon>Pseudomonadota</taxon>
        <taxon>Betaproteobacteria</taxon>
        <taxon>Burkholderiales</taxon>
        <taxon>Sphaerotilaceae</taxon>
        <taxon>Aquincola</taxon>
    </lineage>
</organism>
<dbReference type="Gene3D" id="2.70.98.10">
    <property type="match status" value="1"/>
</dbReference>
<dbReference type="CDD" id="cd09021">
    <property type="entry name" value="Aldose_epim_Ec_YphB"/>
    <property type="match status" value="1"/>
</dbReference>
<protein>
    <submittedName>
        <fullName evidence="1">Aldose 1-epimerase</fullName>
    </submittedName>
</protein>
<dbReference type="Proteomes" id="UP001056201">
    <property type="component" value="Chromosome 2"/>
</dbReference>
<dbReference type="Pfam" id="PF01263">
    <property type="entry name" value="Aldose_epim"/>
    <property type="match status" value="1"/>
</dbReference>
<gene>
    <name evidence="1" type="ORF">MW290_31015</name>
</gene>
<dbReference type="SUPFAM" id="SSF74650">
    <property type="entry name" value="Galactose mutarotase-like"/>
    <property type="match status" value="1"/>
</dbReference>
<name>A0ABY4SBJ7_AQUTE</name>
<sequence length="289" mass="31962">MNEPTPTPHIVELRAGALRLALRPDLGGCIAGLWLDDVAVLRSTEPAALAASRPSGCYPLVPYSNRIGFRHFDWQGQAYTTQPNFDQSPHSVHGVGWKRPWQVVSSTETEAVLRYVHAADDHWPFALEATQTFTLTPGGLQLRMAITNQADQAQPVGLGWHPYFPKRADSHLHIEVAERWDSDPSDELPRQAVTQPTIDAPVSELRFDNCFQGWQGAALIRDEALTLRLTSDLSYLVVFTPQTKDYYCVEPVSHVSNAIQMADPLAHGLVSLPPGQTHEGTMTLAVERA</sequence>
<dbReference type="InterPro" id="IPR008183">
    <property type="entry name" value="Aldose_1/G6P_1-epimerase"/>
</dbReference>